<dbReference type="EMBL" id="CAACVI010000034">
    <property type="protein sequence ID" value="VEN74493.1"/>
    <property type="molecule type" value="Genomic_DNA"/>
</dbReference>
<evidence type="ECO:0000313" key="2">
    <source>
        <dbReference type="EMBL" id="VEN74493.1"/>
    </source>
</evidence>
<dbReference type="SUPFAM" id="SSF53756">
    <property type="entry name" value="UDP-Glycosyltransferase/glycogen phosphorylase"/>
    <property type="match status" value="1"/>
</dbReference>
<dbReference type="InterPro" id="IPR029767">
    <property type="entry name" value="WecB-like"/>
</dbReference>
<dbReference type="InterPro" id="IPR020004">
    <property type="entry name" value="UDP-GlcNAc_Epase"/>
</dbReference>
<dbReference type="GO" id="GO:0004553">
    <property type="term" value="F:hydrolase activity, hydrolyzing O-glycosyl compounds"/>
    <property type="evidence" value="ECO:0007669"/>
    <property type="project" value="InterPro"/>
</dbReference>
<dbReference type="Gene3D" id="3.40.50.2000">
    <property type="entry name" value="Glycogen Phosphorylase B"/>
    <property type="match status" value="2"/>
</dbReference>
<accession>A0A484HJ44</accession>
<gene>
    <name evidence="2" type="ORF">EPICR_40072</name>
</gene>
<feature type="domain" description="UDP-N-acetylglucosamine 2-epimerase" evidence="1">
    <location>
        <begin position="22"/>
        <end position="367"/>
    </location>
</feature>
<dbReference type="NCBIfam" id="TIGR03568">
    <property type="entry name" value="NeuC_NnaA"/>
    <property type="match status" value="1"/>
</dbReference>
<protein>
    <submittedName>
        <fullName evidence="2">UDP-N-acetyl-D-glucosamine 2-epimerase, UDP-hydrolysing</fullName>
    </submittedName>
</protein>
<dbReference type="PANTHER" id="PTHR43174:SF3">
    <property type="entry name" value="UDP-N-ACETYLGLUCOSAMINE 2-EPIMERASE"/>
    <property type="match status" value="1"/>
</dbReference>
<dbReference type="AlphaFoldDB" id="A0A484HJ44"/>
<evidence type="ECO:0000259" key="1">
    <source>
        <dbReference type="Pfam" id="PF02350"/>
    </source>
</evidence>
<dbReference type="PANTHER" id="PTHR43174">
    <property type="entry name" value="UDP-N-ACETYLGLUCOSAMINE 2-EPIMERASE"/>
    <property type="match status" value="1"/>
</dbReference>
<name>A0A484HJ44_9BACT</name>
<organism evidence="2">
    <name type="scientific">uncultured Desulfobacteraceae bacterium</name>
    <dbReference type="NCBI Taxonomy" id="218296"/>
    <lineage>
        <taxon>Bacteria</taxon>
        <taxon>Pseudomonadati</taxon>
        <taxon>Thermodesulfobacteriota</taxon>
        <taxon>Desulfobacteria</taxon>
        <taxon>Desulfobacterales</taxon>
        <taxon>Desulfobacteraceae</taxon>
        <taxon>environmental samples</taxon>
    </lineage>
</organism>
<dbReference type="GO" id="GO:0006047">
    <property type="term" value="P:UDP-N-acetylglucosamine metabolic process"/>
    <property type="evidence" value="ECO:0007669"/>
    <property type="project" value="InterPro"/>
</dbReference>
<proteinExistence type="predicted"/>
<dbReference type="Pfam" id="PF02350">
    <property type="entry name" value="Epimerase_2"/>
    <property type="match status" value="1"/>
</dbReference>
<dbReference type="InterPro" id="IPR003331">
    <property type="entry name" value="UDP_GlcNAc_Epimerase_2_dom"/>
</dbReference>
<sequence>MKKIAVFTTTRAEFGIFLPLLKKIESTPDLEFLLFVGGSHLAWEHGRTINEIREYGFEPAATFDYLLNDDKKSALAKSAGIAVIELSHIFLTHDFDSVCLLGDRHELLSIMINSILFKKPIIHIHGGEITEGAIDEQIRHIATKASHIHFAACDEYKKNIRLLGESEWRIFNTGALAVDNMINNPKIPRESLFGELKLQDQKTALCTYHPVTLEYKIGIEQQVKNLISALKKAKLQVVFTAPNIEVDREMICGMFQKEAKTNSDFHYFDSLGVLRYHSLIPHCECVIGNSSSGILEVPFFKIPTVNIGDRQKGRLRHDSVIDTDYTVESIHSGIRKALSCEFKKKLADMEYKFGDGSASEKMVAIIKEIEVNEKLMRKTLDFS</sequence>
<reference evidence="2" key="1">
    <citation type="submission" date="2019-01" db="EMBL/GenBank/DDBJ databases">
        <authorList>
            <consortium name="Genoscope - CEA"/>
            <person name="William W."/>
        </authorList>
    </citation>
    <scope>NUCLEOTIDE SEQUENCE</scope>
    <source>
        <strain evidence="2">CR-1</strain>
    </source>
</reference>